<proteinExistence type="predicted"/>
<name>A0ABM8FSY2_9MICO</name>
<organism evidence="2 3">
    <name type="scientific">Microbacterium suwonense</name>
    <dbReference type="NCBI Taxonomy" id="683047"/>
    <lineage>
        <taxon>Bacteria</taxon>
        <taxon>Bacillati</taxon>
        <taxon>Actinomycetota</taxon>
        <taxon>Actinomycetes</taxon>
        <taxon>Micrococcales</taxon>
        <taxon>Microbacteriaceae</taxon>
        <taxon>Microbacterium</taxon>
    </lineage>
</organism>
<evidence type="ECO:0000313" key="3">
    <source>
        <dbReference type="Proteomes" id="UP001321543"/>
    </source>
</evidence>
<dbReference type="Pfam" id="PF19040">
    <property type="entry name" value="SGNH"/>
    <property type="match status" value="1"/>
</dbReference>
<evidence type="ECO:0000313" key="2">
    <source>
        <dbReference type="EMBL" id="BDZ38789.1"/>
    </source>
</evidence>
<evidence type="ECO:0000259" key="1">
    <source>
        <dbReference type="Pfam" id="PF19040"/>
    </source>
</evidence>
<protein>
    <recommendedName>
        <fullName evidence="1">SGNH domain-containing protein</fullName>
    </recommendedName>
</protein>
<keyword evidence="3" id="KW-1185">Reference proteome</keyword>
<sequence>MIAVRDNPRFRFDMYECATSSEKDCEVPQPESAADLDAISRRGAVAAVDFSPWLCPDGVCMPEIGNIAPYIDDNHISDSYGRTLAPMLKTMLDSGGFALPAPG</sequence>
<gene>
    <name evidence="2" type="ORF">GCM10025863_14030</name>
</gene>
<dbReference type="EMBL" id="AP027728">
    <property type="protein sequence ID" value="BDZ38789.1"/>
    <property type="molecule type" value="Genomic_DNA"/>
</dbReference>
<feature type="domain" description="SGNH" evidence="1">
    <location>
        <begin position="18"/>
        <end position="89"/>
    </location>
</feature>
<accession>A0ABM8FSY2</accession>
<dbReference type="Proteomes" id="UP001321543">
    <property type="component" value="Chromosome"/>
</dbReference>
<dbReference type="InterPro" id="IPR043968">
    <property type="entry name" value="SGNH"/>
</dbReference>
<reference evidence="3" key="1">
    <citation type="journal article" date="2019" name="Int. J. Syst. Evol. Microbiol.">
        <title>The Global Catalogue of Microorganisms (GCM) 10K type strain sequencing project: providing services to taxonomists for standard genome sequencing and annotation.</title>
        <authorList>
            <consortium name="The Broad Institute Genomics Platform"/>
            <consortium name="The Broad Institute Genome Sequencing Center for Infectious Disease"/>
            <person name="Wu L."/>
            <person name="Ma J."/>
        </authorList>
    </citation>
    <scope>NUCLEOTIDE SEQUENCE [LARGE SCALE GENOMIC DNA]</scope>
    <source>
        <strain evidence="3">NBRC 106310</strain>
    </source>
</reference>